<dbReference type="PANTHER" id="PTHR42695:SF5">
    <property type="entry name" value="GLUTAMINE AMIDOTRANSFERASE YLR126C-RELATED"/>
    <property type="match status" value="1"/>
</dbReference>
<dbReference type="InterPro" id="IPR017926">
    <property type="entry name" value="GATASE"/>
</dbReference>
<dbReference type="STRING" id="86630.A0A367JZI9"/>
<keyword evidence="3" id="KW-1185">Reference proteome</keyword>
<evidence type="ECO:0000313" key="2">
    <source>
        <dbReference type="EMBL" id="RCH95412.1"/>
    </source>
</evidence>
<reference evidence="2 3" key="1">
    <citation type="journal article" date="2018" name="G3 (Bethesda)">
        <title>Phylogenetic and Phylogenomic Definition of Rhizopus Species.</title>
        <authorList>
            <person name="Gryganskyi A.P."/>
            <person name="Golan J."/>
            <person name="Dolatabadi S."/>
            <person name="Mondo S."/>
            <person name="Robb S."/>
            <person name="Idnurm A."/>
            <person name="Muszewska A."/>
            <person name="Steczkiewicz K."/>
            <person name="Masonjones S."/>
            <person name="Liao H.L."/>
            <person name="Gajdeczka M.T."/>
            <person name="Anike F."/>
            <person name="Vuek A."/>
            <person name="Anishchenko I.M."/>
            <person name="Voigt K."/>
            <person name="de Hoog G.S."/>
            <person name="Smith M.E."/>
            <person name="Heitman J."/>
            <person name="Vilgalys R."/>
            <person name="Stajich J.E."/>
        </authorList>
    </citation>
    <scope>NUCLEOTIDE SEQUENCE [LARGE SCALE GENOMIC DNA]</scope>
    <source>
        <strain evidence="2 3">CBS 357.93</strain>
    </source>
</reference>
<accession>A0A367JZI9</accession>
<dbReference type="OrthoDB" id="92161at2759"/>
<dbReference type="EMBL" id="PJQL01000470">
    <property type="protein sequence ID" value="RCH95412.1"/>
    <property type="molecule type" value="Genomic_DNA"/>
</dbReference>
<dbReference type="Pfam" id="PF00117">
    <property type="entry name" value="GATase"/>
    <property type="match status" value="1"/>
</dbReference>
<dbReference type="PROSITE" id="PS50181">
    <property type="entry name" value="FBOX"/>
    <property type="match status" value="1"/>
</dbReference>
<dbReference type="Gene3D" id="3.40.50.880">
    <property type="match status" value="1"/>
</dbReference>
<dbReference type="PANTHER" id="PTHR42695">
    <property type="entry name" value="GLUTAMINE AMIDOTRANSFERASE YLR126C-RELATED"/>
    <property type="match status" value="1"/>
</dbReference>
<gene>
    <name evidence="2" type="ORF">CU097_013871</name>
</gene>
<organism evidence="2 3">
    <name type="scientific">Rhizopus azygosporus</name>
    <name type="common">Rhizopus microsporus var. azygosporus</name>
    <dbReference type="NCBI Taxonomy" id="86630"/>
    <lineage>
        <taxon>Eukaryota</taxon>
        <taxon>Fungi</taxon>
        <taxon>Fungi incertae sedis</taxon>
        <taxon>Mucoromycota</taxon>
        <taxon>Mucoromycotina</taxon>
        <taxon>Mucoromycetes</taxon>
        <taxon>Mucorales</taxon>
        <taxon>Mucorineae</taxon>
        <taxon>Rhizopodaceae</taxon>
        <taxon>Rhizopus</taxon>
    </lineage>
</organism>
<name>A0A367JZI9_RHIAZ</name>
<dbReference type="SUPFAM" id="SSF52047">
    <property type="entry name" value="RNI-like"/>
    <property type="match status" value="1"/>
</dbReference>
<comment type="caution">
    <text evidence="2">The sequence shown here is derived from an EMBL/GenBank/DDBJ whole genome shotgun (WGS) entry which is preliminary data.</text>
</comment>
<evidence type="ECO:0000313" key="3">
    <source>
        <dbReference type="Proteomes" id="UP000252139"/>
    </source>
</evidence>
<dbReference type="SUPFAM" id="SSF52317">
    <property type="entry name" value="Class I glutamine amidotransferase-like"/>
    <property type="match status" value="1"/>
</dbReference>
<dbReference type="AlphaFoldDB" id="A0A367JZI9"/>
<dbReference type="GO" id="GO:0005829">
    <property type="term" value="C:cytosol"/>
    <property type="evidence" value="ECO:0007669"/>
    <property type="project" value="TreeGrafter"/>
</dbReference>
<dbReference type="GO" id="GO:0005634">
    <property type="term" value="C:nucleus"/>
    <property type="evidence" value="ECO:0007669"/>
    <property type="project" value="TreeGrafter"/>
</dbReference>
<evidence type="ECO:0000259" key="1">
    <source>
        <dbReference type="PROSITE" id="PS50181"/>
    </source>
</evidence>
<dbReference type="InterPro" id="IPR044992">
    <property type="entry name" value="ChyE-like"/>
</dbReference>
<dbReference type="CDD" id="cd01741">
    <property type="entry name" value="GATase1_1"/>
    <property type="match status" value="1"/>
</dbReference>
<dbReference type="PROSITE" id="PS51273">
    <property type="entry name" value="GATASE_TYPE_1"/>
    <property type="match status" value="1"/>
</dbReference>
<dbReference type="InterPro" id="IPR029062">
    <property type="entry name" value="Class_I_gatase-like"/>
</dbReference>
<dbReference type="InterPro" id="IPR001810">
    <property type="entry name" value="F-box_dom"/>
</dbReference>
<protein>
    <recommendedName>
        <fullName evidence="1">F-box domain-containing protein</fullName>
    </recommendedName>
</protein>
<feature type="domain" description="F-box" evidence="1">
    <location>
        <begin position="1"/>
        <end position="46"/>
    </location>
</feature>
<proteinExistence type="predicted"/>
<sequence length="656" mass="75628">MSHIQQLPSYLLDLVLQYVPNQDWAENRLVCLKWYPIITKRLFKKVNITCNSRLEALLRFNATAFPRLVPVGSFIKGIELHYNSRQEETKILYQHFEQLVRSCPQVETLSPDVHNGLNETYSQLLGFIFRQTKPTCSLRLEFNRNTGARAQEIDDMICECLDSTFRPRSTKVHNSLNIIERASSFNSTTFTTTLEKLDNRTQCEVKMHVSYFDKGCRLDQYMKSSPVYVDTLSIDCIYRDSHFPEDIFLFIAKCHRLQKLILCNNNLYSFHGYVYKTIESLHIYDAGVSVGFFRRLPNSCPNLKKMCLTNMNVLHEESDEVDGTIEMPGITLQELSMNMGAKEKWLIDISTYKGCSYFLVKPDKKPNELTLTEADTLNDEISLKNKYHIQCHDILQFELNGYNCLALFVCDTPMPEVKEKYGDYPVMFSTVFGLAATNLGLTLSWDFFDVVDAQEYPSVEDIKNRKYDAIIITGSKYNAHDDVPWILKLVDFVKTVRGLTEYVRLIGICFGHQVIARASGGTTGRNPNGWEVGYVETQLTPLGKEFFDTDKPFLRVNQFHQDHVIKLPPGFRCLAFTEHNTPHHSMISDDKQCITVQGHPEFNKDTVKIMIEKRKELGIVPLEVADKALETLKTHGLNMEDIWLCEKFLQFVLCNQ</sequence>
<dbReference type="Proteomes" id="UP000252139">
    <property type="component" value="Unassembled WGS sequence"/>
</dbReference>